<dbReference type="GO" id="GO:0008270">
    <property type="term" value="F:zinc ion binding"/>
    <property type="evidence" value="ECO:0007669"/>
    <property type="project" value="InterPro"/>
</dbReference>
<accession>A0A1F6M264</accession>
<dbReference type="InterPro" id="IPR013785">
    <property type="entry name" value="Aldolase_TIM"/>
</dbReference>
<evidence type="ECO:0000313" key="2">
    <source>
        <dbReference type="Proteomes" id="UP000176282"/>
    </source>
</evidence>
<proteinExistence type="predicted"/>
<evidence type="ECO:0000313" key="1">
    <source>
        <dbReference type="EMBL" id="OGH65678.1"/>
    </source>
</evidence>
<protein>
    <recommendedName>
        <fullName evidence="3">Aldolase</fullName>
    </recommendedName>
</protein>
<dbReference type="GO" id="GO:0005975">
    <property type="term" value="P:carbohydrate metabolic process"/>
    <property type="evidence" value="ECO:0007669"/>
    <property type="project" value="InterPro"/>
</dbReference>
<sequence length="470" mass="52274">MSQKYYVDLPSADAVKILVAQVCSVDNDSVVSVSNVEQLVNELIYTLQFNATTSEDLEVKQAAMYWINEIARALDVRPSSNCDFYDQKAQGEHQFFTVPAINSRMMTFHTVRAAVRAAETLGLPHIIFELALSEVGYTAQQKDEYVALVKAAYISLGLSNREIYLQADHYQLDPKKYAADSTKEVQRLKDAITKAIENEVYNIDIDASKFETADPTKTDRENQSENAHLTAELFHFIREYERAHSLPCTVSIGGEVGEVGGENTKFPQVNAYLELLHEHARELGSGGAKGLSKVSINVGSAHGGFRGPDGKPLESVPLDFTAHHDVFMKGVDPTNSGKHVLSVQHGASTLPKQYFALFPAMHVAEIHLATGFQDVVWDIIEANDKDLFQKMKNLVLEKYGDKVASYETEAVGLVKERKNITQYVKRDLLLSPAVPRIEEALEREFSTIFNSLYRVLQPKAGQVDAGDRAD</sequence>
<dbReference type="GO" id="GO:0016832">
    <property type="term" value="F:aldehyde-lyase activity"/>
    <property type="evidence" value="ECO:0007669"/>
    <property type="project" value="InterPro"/>
</dbReference>
<evidence type="ECO:0008006" key="3">
    <source>
        <dbReference type="Google" id="ProtNLM"/>
    </source>
</evidence>
<dbReference type="EMBL" id="MFQB01000046">
    <property type="protein sequence ID" value="OGH65678.1"/>
    <property type="molecule type" value="Genomic_DNA"/>
</dbReference>
<name>A0A1F6M264_9BACT</name>
<dbReference type="STRING" id="1798680.A3J66_01370"/>
<organism evidence="1 2">
    <name type="scientific">Candidatus Magasanikbacteria bacterium RIFCSPHIGHO2_02_FULL_47_14</name>
    <dbReference type="NCBI Taxonomy" id="1798680"/>
    <lineage>
        <taxon>Bacteria</taxon>
        <taxon>Candidatus Magasanikiibacteriota</taxon>
    </lineage>
</organism>
<comment type="caution">
    <text evidence="1">The sequence shown here is derived from an EMBL/GenBank/DDBJ whole genome shotgun (WGS) entry which is preliminary data.</text>
</comment>
<dbReference type="Proteomes" id="UP000176282">
    <property type="component" value="Unassembled WGS sequence"/>
</dbReference>
<dbReference type="Gene3D" id="3.20.20.70">
    <property type="entry name" value="Aldolase class I"/>
    <property type="match status" value="1"/>
</dbReference>
<dbReference type="InterPro" id="IPR000771">
    <property type="entry name" value="FBA_II"/>
</dbReference>
<reference evidence="1 2" key="1">
    <citation type="journal article" date="2016" name="Nat. Commun.">
        <title>Thousands of microbial genomes shed light on interconnected biogeochemical processes in an aquifer system.</title>
        <authorList>
            <person name="Anantharaman K."/>
            <person name="Brown C.T."/>
            <person name="Hug L.A."/>
            <person name="Sharon I."/>
            <person name="Castelle C.J."/>
            <person name="Probst A.J."/>
            <person name="Thomas B.C."/>
            <person name="Singh A."/>
            <person name="Wilkins M.J."/>
            <person name="Karaoz U."/>
            <person name="Brodie E.L."/>
            <person name="Williams K.H."/>
            <person name="Hubbard S.S."/>
            <person name="Banfield J.F."/>
        </authorList>
    </citation>
    <scope>NUCLEOTIDE SEQUENCE [LARGE SCALE GENOMIC DNA]</scope>
</reference>
<gene>
    <name evidence="1" type="ORF">A3J66_01370</name>
</gene>
<dbReference type="AlphaFoldDB" id="A0A1F6M264"/>
<dbReference type="SUPFAM" id="SSF51569">
    <property type="entry name" value="Aldolase"/>
    <property type="match status" value="1"/>
</dbReference>
<dbReference type="Pfam" id="PF01116">
    <property type="entry name" value="F_bP_aldolase"/>
    <property type="match status" value="1"/>
</dbReference>